<evidence type="ECO:0000313" key="4">
    <source>
        <dbReference type="EMBL" id="RFZ90670.1"/>
    </source>
</evidence>
<dbReference type="Proteomes" id="UP000264217">
    <property type="component" value="Unassembled WGS sequence"/>
</dbReference>
<dbReference type="Pfam" id="PF01501">
    <property type="entry name" value="Glyco_transf_8"/>
    <property type="match status" value="1"/>
</dbReference>
<dbReference type="CDD" id="cd04194">
    <property type="entry name" value="GT8_A4GalT_like"/>
    <property type="match status" value="1"/>
</dbReference>
<evidence type="ECO:0000256" key="2">
    <source>
        <dbReference type="ARBA" id="ARBA00022679"/>
    </source>
</evidence>
<dbReference type="Gene3D" id="3.90.550.10">
    <property type="entry name" value="Spore Coat Polysaccharide Biosynthesis Protein SpsA, Chain A"/>
    <property type="match status" value="1"/>
</dbReference>
<keyword evidence="2 4" id="KW-0808">Transferase</keyword>
<dbReference type="PANTHER" id="PTHR13778">
    <property type="entry name" value="GLYCOSYLTRANSFERASE 8 DOMAIN-CONTAINING PROTEIN"/>
    <property type="match status" value="1"/>
</dbReference>
<evidence type="ECO:0000256" key="3">
    <source>
        <dbReference type="ARBA" id="ARBA00022723"/>
    </source>
</evidence>
<dbReference type="InterPro" id="IPR050748">
    <property type="entry name" value="Glycosyltrans_8_dom-fam"/>
</dbReference>
<dbReference type="InterPro" id="IPR029044">
    <property type="entry name" value="Nucleotide-diphossugar_trans"/>
</dbReference>
<dbReference type="EMBL" id="QWDC01000003">
    <property type="protein sequence ID" value="RFZ90670.1"/>
    <property type="molecule type" value="Genomic_DNA"/>
</dbReference>
<keyword evidence="5" id="KW-1185">Reference proteome</keyword>
<dbReference type="SUPFAM" id="SSF53448">
    <property type="entry name" value="Nucleotide-diphospho-sugar transferases"/>
    <property type="match status" value="1"/>
</dbReference>
<dbReference type="GO" id="GO:0046872">
    <property type="term" value="F:metal ion binding"/>
    <property type="evidence" value="ECO:0007669"/>
    <property type="project" value="UniProtKB-KW"/>
</dbReference>
<reference evidence="4 5" key="1">
    <citation type="submission" date="2018-08" db="EMBL/GenBank/DDBJ databases">
        <title>Mucilaginibacter sp. MYSH2.</title>
        <authorList>
            <person name="Seo T."/>
        </authorList>
    </citation>
    <scope>NUCLEOTIDE SEQUENCE [LARGE SCALE GENOMIC DNA]</scope>
    <source>
        <strain evidence="4 5">MYSH2</strain>
    </source>
</reference>
<dbReference type="AlphaFoldDB" id="A0A372NPU6"/>
<sequence length="291" mass="33925">MFLNPIAITIDNNYIQHACVMLKSLEANVKQPVDVHCVFEDLNDKNIVLLKKVFNNSHVKLHFVRFDTSVLPQLPIKANDHVTSATFFRIWLPHLFKDLKQILFMDTDIVINGDISEMLNLDITDYPVAAIPDLGMSDAKKQGLGITGDKLYINAGILLINLQYFREHHLTETIAQFITEHPGLCEFWDQDAINATIKGNFYRLDYKYNVQSGFYERPAEEPALKAAIEHPVIVHYTGGGVCKPWFYKNTHPERQLYYKYLKLTPFRFYYPPDLPRSWRILRKLRFMLFQV</sequence>
<dbReference type="RefSeq" id="WP_117392876.1">
    <property type="nucleotide sequence ID" value="NZ_QWDC01000003.1"/>
</dbReference>
<accession>A0A372NPU6</accession>
<gene>
    <name evidence="4" type="ORF">D0C36_17045</name>
</gene>
<evidence type="ECO:0000256" key="1">
    <source>
        <dbReference type="ARBA" id="ARBA00022676"/>
    </source>
</evidence>
<keyword evidence="1" id="KW-0328">Glycosyltransferase</keyword>
<keyword evidence="3" id="KW-0479">Metal-binding</keyword>
<name>A0A372NPU6_9SPHI</name>
<organism evidence="4 5">
    <name type="scientific">Mucilaginibacter conchicola</name>
    <dbReference type="NCBI Taxonomy" id="2303333"/>
    <lineage>
        <taxon>Bacteria</taxon>
        <taxon>Pseudomonadati</taxon>
        <taxon>Bacteroidota</taxon>
        <taxon>Sphingobacteriia</taxon>
        <taxon>Sphingobacteriales</taxon>
        <taxon>Sphingobacteriaceae</taxon>
        <taxon>Mucilaginibacter</taxon>
    </lineage>
</organism>
<evidence type="ECO:0000313" key="5">
    <source>
        <dbReference type="Proteomes" id="UP000264217"/>
    </source>
</evidence>
<protein>
    <submittedName>
        <fullName evidence="4">Glycosyltransferase family 8 protein</fullName>
    </submittedName>
</protein>
<dbReference type="GO" id="GO:0016757">
    <property type="term" value="F:glycosyltransferase activity"/>
    <property type="evidence" value="ECO:0007669"/>
    <property type="project" value="UniProtKB-KW"/>
</dbReference>
<dbReference type="PANTHER" id="PTHR13778:SF47">
    <property type="entry name" value="LIPOPOLYSACCHARIDE 1,3-GALACTOSYLTRANSFERASE"/>
    <property type="match status" value="1"/>
</dbReference>
<proteinExistence type="predicted"/>
<dbReference type="InterPro" id="IPR002495">
    <property type="entry name" value="Glyco_trans_8"/>
</dbReference>
<dbReference type="OrthoDB" id="695971at2"/>
<comment type="caution">
    <text evidence="4">The sequence shown here is derived from an EMBL/GenBank/DDBJ whole genome shotgun (WGS) entry which is preliminary data.</text>
</comment>